<dbReference type="InterPro" id="IPR045865">
    <property type="entry name" value="ACT-like_dom_sf"/>
</dbReference>
<reference evidence="3" key="1">
    <citation type="submission" date="2021-04" db="EMBL/GenBank/DDBJ databases">
        <title>Genome based classification of Actinospica acidithermotolerans sp. nov., an actinobacterium isolated from an Indonesian hot spring.</title>
        <authorList>
            <person name="Kusuma A.B."/>
            <person name="Putra K.E."/>
            <person name="Nafisah S."/>
            <person name="Loh J."/>
            <person name="Nouioui I."/>
            <person name="Goodfellow M."/>
        </authorList>
    </citation>
    <scope>NUCLEOTIDE SEQUENCE</scope>
    <source>
        <strain evidence="3">CSCA 57</strain>
    </source>
</reference>
<protein>
    <recommendedName>
        <fullName evidence="2">ACT domain-containing protein</fullName>
    </recommendedName>
</protein>
<proteinExistence type="predicted"/>
<feature type="transmembrane region" description="Helical" evidence="1">
    <location>
        <begin position="40"/>
        <end position="61"/>
    </location>
</feature>
<keyword evidence="1" id="KW-1133">Transmembrane helix</keyword>
<evidence type="ECO:0000313" key="4">
    <source>
        <dbReference type="Proteomes" id="UP000675781"/>
    </source>
</evidence>
<organism evidence="3 4">
    <name type="scientific">Actinospica durhamensis</name>
    <dbReference type="NCBI Taxonomy" id="1508375"/>
    <lineage>
        <taxon>Bacteria</taxon>
        <taxon>Bacillati</taxon>
        <taxon>Actinomycetota</taxon>
        <taxon>Actinomycetes</taxon>
        <taxon>Catenulisporales</taxon>
        <taxon>Actinospicaceae</taxon>
        <taxon>Actinospica</taxon>
    </lineage>
</organism>
<keyword evidence="1" id="KW-0472">Membrane</keyword>
<accession>A0A941IU58</accession>
<gene>
    <name evidence="3" type="ORF">KDL01_35445</name>
</gene>
<feature type="domain" description="ACT" evidence="2">
    <location>
        <begin position="87"/>
        <end position="161"/>
    </location>
</feature>
<dbReference type="PROSITE" id="PS51671">
    <property type="entry name" value="ACT"/>
    <property type="match status" value="1"/>
</dbReference>
<comment type="caution">
    <text evidence="3">The sequence shown here is derived from an EMBL/GenBank/DDBJ whole genome shotgun (WGS) entry which is preliminary data.</text>
</comment>
<evidence type="ECO:0000313" key="3">
    <source>
        <dbReference type="EMBL" id="MBR7838617.1"/>
    </source>
</evidence>
<dbReference type="Proteomes" id="UP000675781">
    <property type="component" value="Unassembled WGS sequence"/>
</dbReference>
<dbReference type="AlphaFoldDB" id="A0A941IU58"/>
<dbReference type="InterPro" id="IPR002912">
    <property type="entry name" value="ACT_dom"/>
</dbReference>
<name>A0A941IU58_9ACTN</name>
<dbReference type="EMBL" id="JAGSOG010000309">
    <property type="protein sequence ID" value="MBR7838617.1"/>
    <property type="molecule type" value="Genomic_DNA"/>
</dbReference>
<evidence type="ECO:0000259" key="2">
    <source>
        <dbReference type="PROSITE" id="PS51671"/>
    </source>
</evidence>
<keyword evidence="1" id="KW-0812">Transmembrane</keyword>
<keyword evidence="4" id="KW-1185">Reference proteome</keyword>
<evidence type="ECO:0000256" key="1">
    <source>
        <dbReference type="SAM" id="Phobius"/>
    </source>
</evidence>
<dbReference type="RefSeq" id="WP_212533070.1">
    <property type="nucleotide sequence ID" value="NZ_JAGSOG010000309.1"/>
</dbReference>
<dbReference type="SUPFAM" id="SSF55021">
    <property type="entry name" value="ACT-like"/>
    <property type="match status" value="1"/>
</dbReference>
<sequence>MTLQNTLRHHHHLVELGSLLATAGAADAFADVFGEHRHGIVLLIALGLALITTTVGHHVWLRRSDHAPPREPAVASADETVTGVVWRVRTEIDNTPGRLAVLAGALAAVGANIHGLDAQPAAAGVVVDEFLVETPPETSAQQLCDAVRAVGGRATCAVPTDLLALVDAPTRALDLAARLARRPDSLEAVLADLLEAEHVQIHPADAAPWDDATAGAWKADLVLRGPDGGVVTVSRPGLPFTAVERARARSVVDLAAAHAACRERG</sequence>